<dbReference type="AlphaFoldDB" id="R3WU82"/>
<dbReference type="RefSeq" id="WP_010767928.1">
    <property type="nucleotide sequence ID" value="NZ_ASWE01000003.1"/>
</dbReference>
<dbReference type="CDD" id="cd09911">
    <property type="entry name" value="Lin0431_like"/>
    <property type="match status" value="1"/>
</dbReference>
<reference evidence="2 3" key="1">
    <citation type="submission" date="2013-02" db="EMBL/GenBank/DDBJ databases">
        <title>The Genome Sequence of Enterococcus phoeniculicola BAA-412.</title>
        <authorList>
            <consortium name="The Broad Institute Genome Sequencing Platform"/>
            <consortium name="The Broad Institute Genome Sequencing Center for Infectious Disease"/>
            <person name="Earl A.M."/>
            <person name="Gilmore M.S."/>
            <person name="Lebreton F."/>
            <person name="Walker B."/>
            <person name="Young S.K."/>
            <person name="Zeng Q."/>
            <person name="Gargeya S."/>
            <person name="Fitzgerald M."/>
            <person name="Haas B."/>
            <person name="Abouelleil A."/>
            <person name="Alvarado L."/>
            <person name="Arachchi H.M."/>
            <person name="Berlin A.M."/>
            <person name="Chapman S.B."/>
            <person name="Dewar J."/>
            <person name="Goldberg J."/>
            <person name="Griggs A."/>
            <person name="Gujja S."/>
            <person name="Hansen M."/>
            <person name="Howarth C."/>
            <person name="Imamovic A."/>
            <person name="Larimer J."/>
            <person name="McCowan C."/>
            <person name="Murphy C."/>
            <person name="Neiman D."/>
            <person name="Pearson M."/>
            <person name="Priest M."/>
            <person name="Roberts A."/>
            <person name="Saif S."/>
            <person name="Shea T."/>
            <person name="Sisk P."/>
            <person name="Sykes S."/>
            <person name="Wortman J."/>
            <person name="Nusbaum C."/>
            <person name="Birren B."/>
        </authorList>
    </citation>
    <scope>NUCLEOTIDE SEQUENCE [LARGE SCALE GENOMIC DNA]</scope>
    <source>
        <strain evidence="2 3">ATCC BAA-412</strain>
    </source>
</reference>
<keyword evidence="1" id="KW-0812">Transmembrane</keyword>
<dbReference type="STRING" id="154621.RV11_GL000198"/>
<organism evidence="2 3">
    <name type="scientific">Enterococcus phoeniculicola ATCC BAA-412</name>
    <dbReference type="NCBI Taxonomy" id="1158610"/>
    <lineage>
        <taxon>Bacteria</taxon>
        <taxon>Bacillati</taxon>
        <taxon>Bacillota</taxon>
        <taxon>Bacilli</taxon>
        <taxon>Lactobacillales</taxon>
        <taxon>Enterococcaceae</taxon>
        <taxon>Enterococcus</taxon>
    </lineage>
</organism>
<keyword evidence="1" id="KW-1133">Transmembrane helix</keyword>
<protein>
    <submittedName>
        <fullName evidence="2">Uncharacterized protein</fullName>
    </submittedName>
</protein>
<proteinExistence type="predicted"/>
<evidence type="ECO:0000313" key="3">
    <source>
        <dbReference type="Proteomes" id="UP000013785"/>
    </source>
</evidence>
<sequence>MKWQEFIKKSLLKPWDVAIITGLILVSFAPLVIFGLQRTAEATVTKEAILRVDGKEIKTFELSEGQETYTYTYEDEHGDYNVIEVSDGKIRIKEADCGDQICVRQGWASRNGDTRVCLPHKLVIEIQTSDGSDDGSLIY</sequence>
<keyword evidence="1" id="KW-0472">Membrane</keyword>
<name>R3WU82_9ENTE</name>
<evidence type="ECO:0000256" key="1">
    <source>
        <dbReference type="SAM" id="Phobius"/>
    </source>
</evidence>
<dbReference type="EMBL" id="AJAT01000012">
    <property type="protein sequence ID" value="EOL45370.1"/>
    <property type="molecule type" value="Genomic_DNA"/>
</dbReference>
<feature type="transmembrane region" description="Helical" evidence="1">
    <location>
        <begin position="17"/>
        <end position="36"/>
    </location>
</feature>
<comment type="caution">
    <text evidence="2">The sequence shown here is derived from an EMBL/GenBank/DDBJ whole genome shotgun (WGS) entry which is preliminary data.</text>
</comment>
<dbReference type="OrthoDB" id="47603at2"/>
<dbReference type="InterPro" id="IPR038690">
    <property type="entry name" value="NusG_2_sf"/>
</dbReference>
<dbReference type="Gene3D" id="2.60.320.10">
    <property type="entry name" value="N-utilization substance G protein NusG, insert domain"/>
    <property type="match status" value="1"/>
</dbReference>
<dbReference type="Proteomes" id="UP000013785">
    <property type="component" value="Unassembled WGS sequence"/>
</dbReference>
<keyword evidence="3" id="KW-1185">Reference proteome</keyword>
<dbReference type="Pfam" id="PF07009">
    <property type="entry name" value="NusG_II"/>
    <property type="match status" value="1"/>
</dbReference>
<dbReference type="HOGENOM" id="CLU_130936_1_1_9"/>
<dbReference type="PATRIC" id="fig|1158610.3.peg.1237"/>
<dbReference type="eggNOG" id="COG5341">
    <property type="taxonomic scope" value="Bacteria"/>
</dbReference>
<gene>
    <name evidence="2" type="ORF">UC3_01260</name>
</gene>
<accession>R3WU82</accession>
<evidence type="ECO:0000313" key="2">
    <source>
        <dbReference type="EMBL" id="EOL45370.1"/>
    </source>
</evidence>